<accession>A0A9P9YK34</accession>
<evidence type="ECO:0000259" key="3">
    <source>
        <dbReference type="Pfam" id="PF09631"/>
    </source>
</evidence>
<name>A0A9P9YK34_9MUSC</name>
<evidence type="ECO:0000313" key="5">
    <source>
        <dbReference type="Proteomes" id="UP001059596"/>
    </source>
</evidence>
<dbReference type="InterPro" id="IPR011856">
    <property type="entry name" value="tRNA_endonuc-like_dom_sf"/>
</dbReference>
<comment type="similarity">
    <text evidence="1">Belongs to the SEN15 family.</text>
</comment>
<comment type="caution">
    <text evidence="4">The sequence shown here is derived from an EMBL/GenBank/DDBJ whole genome shotgun (WGS) entry which is preliminary data.</text>
</comment>
<dbReference type="EMBL" id="JAMKOV010000007">
    <property type="protein sequence ID" value="KAI8038470.1"/>
    <property type="molecule type" value="Genomic_DNA"/>
</dbReference>
<evidence type="ECO:0000313" key="4">
    <source>
        <dbReference type="EMBL" id="KAI8038470.1"/>
    </source>
</evidence>
<dbReference type="InterPro" id="IPR018593">
    <property type="entry name" value="tRNA-endonuc_su_Sen15"/>
</dbReference>
<reference evidence="4" key="1">
    <citation type="journal article" date="2023" name="Genome Biol. Evol.">
        <title>Long-read-based Genome Assembly of Drosophila gunungcola Reveals Fewer Chemosensory Genes in Flower-breeding Species.</title>
        <authorList>
            <person name="Negi A."/>
            <person name="Liao B.Y."/>
            <person name="Yeh S.D."/>
        </authorList>
    </citation>
    <scope>NUCLEOTIDE SEQUENCE</scope>
    <source>
        <strain evidence="4">Sukarami</strain>
    </source>
</reference>
<sequence>MLELNDFKTVSPDDLTAALGFQIYKDLKNEEQAADFQPNYDHNLKVFYLIEKDKAYVPVLHTKEIYFRSLQALQEKLENINIFLAIVDNTANILYYQIGAGLCEKPVNKNSD</sequence>
<dbReference type="SUPFAM" id="SSF53032">
    <property type="entry name" value="tRNA-intron endonuclease catalytic domain-like"/>
    <property type="match status" value="1"/>
</dbReference>
<keyword evidence="2" id="KW-0819">tRNA processing</keyword>
<dbReference type="GO" id="GO:0005634">
    <property type="term" value="C:nucleus"/>
    <property type="evidence" value="ECO:0007669"/>
    <property type="project" value="UniProtKB-ARBA"/>
</dbReference>
<organism evidence="4 5">
    <name type="scientific">Drosophila gunungcola</name>
    <name type="common">fruit fly</name>
    <dbReference type="NCBI Taxonomy" id="103775"/>
    <lineage>
        <taxon>Eukaryota</taxon>
        <taxon>Metazoa</taxon>
        <taxon>Ecdysozoa</taxon>
        <taxon>Arthropoda</taxon>
        <taxon>Hexapoda</taxon>
        <taxon>Insecta</taxon>
        <taxon>Pterygota</taxon>
        <taxon>Neoptera</taxon>
        <taxon>Endopterygota</taxon>
        <taxon>Diptera</taxon>
        <taxon>Brachycera</taxon>
        <taxon>Muscomorpha</taxon>
        <taxon>Ephydroidea</taxon>
        <taxon>Drosophilidae</taxon>
        <taxon>Drosophila</taxon>
        <taxon>Sophophora</taxon>
    </lineage>
</organism>
<dbReference type="Proteomes" id="UP001059596">
    <property type="component" value="Unassembled WGS sequence"/>
</dbReference>
<gene>
    <name evidence="4" type="ORF">M5D96_008368</name>
</gene>
<dbReference type="GO" id="GO:0006388">
    <property type="term" value="P:tRNA splicing, via endonucleolytic cleavage and ligation"/>
    <property type="evidence" value="ECO:0007669"/>
    <property type="project" value="InterPro"/>
</dbReference>
<dbReference type="GO" id="GO:0003676">
    <property type="term" value="F:nucleic acid binding"/>
    <property type="evidence" value="ECO:0007669"/>
    <property type="project" value="InterPro"/>
</dbReference>
<dbReference type="Pfam" id="PF09631">
    <property type="entry name" value="Sen15"/>
    <property type="match status" value="1"/>
</dbReference>
<evidence type="ECO:0000256" key="1">
    <source>
        <dbReference type="ARBA" id="ARBA00006091"/>
    </source>
</evidence>
<dbReference type="InterPro" id="IPR036167">
    <property type="entry name" value="tRNA_intron_Endo_cat-like_sf"/>
</dbReference>
<dbReference type="AlphaFoldDB" id="A0A9P9YK34"/>
<keyword evidence="5" id="KW-1185">Reference proteome</keyword>
<protein>
    <recommendedName>
        <fullName evidence="3">tRNA-splicing endonuclease subunit Sen15 domain-containing protein</fullName>
    </recommendedName>
</protein>
<evidence type="ECO:0000256" key="2">
    <source>
        <dbReference type="ARBA" id="ARBA00022694"/>
    </source>
</evidence>
<proteinExistence type="inferred from homology"/>
<dbReference type="Gene3D" id="3.40.1350.10">
    <property type="match status" value="1"/>
</dbReference>
<feature type="domain" description="tRNA-splicing endonuclease subunit Sen15" evidence="3">
    <location>
        <begin position="23"/>
        <end position="104"/>
    </location>
</feature>
<dbReference type="OrthoDB" id="10002170at2759"/>